<dbReference type="RefSeq" id="WP_092527981.1">
    <property type="nucleotide sequence ID" value="NZ_FOWW01000001.1"/>
</dbReference>
<gene>
    <name evidence="2" type="ORF">SAMN05421810_101828</name>
</gene>
<feature type="compositionally biased region" description="Polar residues" evidence="1">
    <location>
        <begin position="60"/>
        <end position="69"/>
    </location>
</feature>
<evidence type="ECO:0000256" key="1">
    <source>
        <dbReference type="SAM" id="MobiDB-lite"/>
    </source>
</evidence>
<accession>A0A1I5M7X4</accession>
<dbReference type="EMBL" id="FOWW01000001">
    <property type="protein sequence ID" value="SFP05615.1"/>
    <property type="molecule type" value="Genomic_DNA"/>
</dbReference>
<dbReference type="Proteomes" id="UP000198727">
    <property type="component" value="Unassembled WGS sequence"/>
</dbReference>
<name>A0A1I5M7X4_9PSEU</name>
<reference evidence="3" key="1">
    <citation type="submission" date="2016-10" db="EMBL/GenBank/DDBJ databases">
        <authorList>
            <person name="Varghese N."/>
            <person name="Submissions S."/>
        </authorList>
    </citation>
    <scope>NUCLEOTIDE SEQUENCE [LARGE SCALE GENOMIC DNA]</scope>
    <source>
        <strain evidence="3">CGMCC 4.5579</strain>
    </source>
</reference>
<dbReference type="OrthoDB" id="4955252at2"/>
<sequence length="77" mass="8352">MSTLVTALIAAAAVAAVYFFCLRPMRQGRCGMMGGSRDAELDRRIADLREEIRVLRAQDSLDSGQVPTTRPSPPADT</sequence>
<protein>
    <submittedName>
        <fullName evidence="2">Uncharacterized protein</fullName>
    </submittedName>
</protein>
<dbReference type="AlphaFoldDB" id="A0A1I5M7X4"/>
<feature type="region of interest" description="Disordered" evidence="1">
    <location>
        <begin position="58"/>
        <end position="77"/>
    </location>
</feature>
<proteinExistence type="predicted"/>
<organism evidence="2 3">
    <name type="scientific">Amycolatopsis arida</name>
    <dbReference type="NCBI Taxonomy" id="587909"/>
    <lineage>
        <taxon>Bacteria</taxon>
        <taxon>Bacillati</taxon>
        <taxon>Actinomycetota</taxon>
        <taxon>Actinomycetes</taxon>
        <taxon>Pseudonocardiales</taxon>
        <taxon>Pseudonocardiaceae</taxon>
        <taxon>Amycolatopsis</taxon>
    </lineage>
</organism>
<evidence type="ECO:0000313" key="2">
    <source>
        <dbReference type="EMBL" id="SFP05615.1"/>
    </source>
</evidence>
<evidence type="ECO:0000313" key="3">
    <source>
        <dbReference type="Proteomes" id="UP000198727"/>
    </source>
</evidence>
<keyword evidence="3" id="KW-1185">Reference proteome</keyword>
<dbReference type="STRING" id="587909.SAMN05421810_101828"/>